<keyword evidence="1" id="KW-0472">Membrane</keyword>
<feature type="transmembrane region" description="Helical" evidence="1">
    <location>
        <begin position="65"/>
        <end position="89"/>
    </location>
</feature>
<proteinExistence type="predicted"/>
<name>A0ABP1ANH8_9BRYO</name>
<keyword evidence="1" id="KW-0812">Transmembrane</keyword>
<evidence type="ECO:0008006" key="4">
    <source>
        <dbReference type="Google" id="ProtNLM"/>
    </source>
</evidence>
<accession>A0ABP1ANH8</accession>
<keyword evidence="1" id="KW-1133">Transmembrane helix</keyword>
<dbReference type="Proteomes" id="UP001497522">
    <property type="component" value="Chromosome 14"/>
</dbReference>
<organism evidence="2 3">
    <name type="scientific">Sphagnum jensenii</name>
    <dbReference type="NCBI Taxonomy" id="128206"/>
    <lineage>
        <taxon>Eukaryota</taxon>
        <taxon>Viridiplantae</taxon>
        <taxon>Streptophyta</taxon>
        <taxon>Embryophyta</taxon>
        <taxon>Bryophyta</taxon>
        <taxon>Sphagnophytina</taxon>
        <taxon>Sphagnopsida</taxon>
        <taxon>Sphagnales</taxon>
        <taxon>Sphagnaceae</taxon>
        <taxon>Sphagnum</taxon>
    </lineage>
</organism>
<evidence type="ECO:0000313" key="3">
    <source>
        <dbReference type="Proteomes" id="UP001497522"/>
    </source>
</evidence>
<protein>
    <recommendedName>
        <fullName evidence="4">Photosystem I assembly protein Ycf4</fullName>
    </recommendedName>
</protein>
<feature type="transmembrane region" description="Helical" evidence="1">
    <location>
        <begin position="12"/>
        <end position="33"/>
    </location>
</feature>
<dbReference type="EMBL" id="OZ023715">
    <property type="protein sequence ID" value="CAK9864129.1"/>
    <property type="molecule type" value="Genomic_DNA"/>
</dbReference>
<gene>
    <name evidence="2" type="ORF">CSSPJE1EN2_LOCUS7124</name>
</gene>
<evidence type="ECO:0000256" key="1">
    <source>
        <dbReference type="SAM" id="Phobius"/>
    </source>
</evidence>
<keyword evidence="3" id="KW-1185">Reference proteome</keyword>
<sequence>MTRLDRNHSLIRIDKIVIIIGGLGYSYLVAAFSNSCSFSRLALCCALSYCCPPPHPRLFVTNSTLVFYFIFPSLWAGVNILFSLILIMITRLLTSLIMETSREINFGPIAYGGGDDKLPKMNASHSIFKRKFLSFFLPSFHKIYGEET</sequence>
<evidence type="ECO:0000313" key="2">
    <source>
        <dbReference type="EMBL" id="CAK9864129.1"/>
    </source>
</evidence>
<reference evidence="2" key="1">
    <citation type="submission" date="2024-03" db="EMBL/GenBank/DDBJ databases">
        <authorList>
            <consortium name="ELIXIR-Norway"/>
            <consortium name="Elixir Norway"/>
        </authorList>
    </citation>
    <scope>NUCLEOTIDE SEQUENCE</scope>
</reference>